<keyword evidence="3 6" id="KW-0808">Transferase</keyword>
<dbReference type="OMA" id="DEAHATX"/>
<comment type="similarity">
    <text evidence="2">Belongs to the class-II pyridoxal-phosphate-dependent aminotransferase family.</text>
</comment>
<comment type="cofactor">
    <cofactor evidence="1">
        <name>pyridoxal 5'-phosphate</name>
        <dbReference type="ChEBI" id="CHEBI:597326"/>
    </cofactor>
</comment>
<reference evidence="6 7" key="1">
    <citation type="journal article" date="2016" name="Genome Biol. Evol.">
        <title>Gene Family Evolution Reflects Adaptation to Soil Environmental Stressors in the Genome of the Collembolan Orchesella cincta.</title>
        <authorList>
            <person name="Faddeeva-Vakhrusheva A."/>
            <person name="Derks M.F."/>
            <person name="Anvar S.Y."/>
            <person name="Agamennone V."/>
            <person name="Suring W."/>
            <person name="Smit S."/>
            <person name="van Straalen N.M."/>
            <person name="Roelofs D."/>
        </authorList>
    </citation>
    <scope>NUCLEOTIDE SEQUENCE [LARGE SCALE GENOMIC DNA]</scope>
    <source>
        <tissue evidence="6">Mixed pool</tissue>
    </source>
</reference>
<evidence type="ECO:0000256" key="1">
    <source>
        <dbReference type="ARBA" id="ARBA00001933"/>
    </source>
</evidence>
<dbReference type="STRING" id="48709.A0A1D2MH43"/>
<name>A0A1D2MH43_ORCCI</name>
<dbReference type="InterPro" id="IPR015424">
    <property type="entry name" value="PyrdxlP-dep_Trfase"/>
</dbReference>
<protein>
    <submittedName>
        <fullName evidence="6">Serine palmitoyltransferase 2</fullName>
    </submittedName>
</protein>
<dbReference type="InterPro" id="IPR050087">
    <property type="entry name" value="AON_synthase_class-II"/>
</dbReference>
<dbReference type="Gene3D" id="3.90.1150.10">
    <property type="entry name" value="Aspartate Aminotransferase, domain 1"/>
    <property type="match status" value="1"/>
</dbReference>
<dbReference type="GO" id="GO:0004758">
    <property type="term" value="F:serine C-palmitoyltransferase activity"/>
    <property type="evidence" value="ECO:0007669"/>
    <property type="project" value="TreeGrafter"/>
</dbReference>
<evidence type="ECO:0000256" key="4">
    <source>
        <dbReference type="ARBA" id="ARBA00023315"/>
    </source>
</evidence>
<gene>
    <name evidence="6" type="ORF">Ocin01_14432</name>
</gene>
<dbReference type="EMBL" id="LJIJ01001284">
    <property type="protein sequence ID" value="ODM92253.1"/>
    <property type="molecule type" value="Genomic_DNA"/>
</dbReference>
<dbReference type="InterPro" id="IPR004839">
    <property type="entry name" value="Aminotransferase_I/II_large"/>
</dbReference>
<dbReference type="GO" id="GO:0030170">
    <property type="term" value="F:pyridoxal phosphate binding"/>
    <property type="evidence" value="ECO:0007669"/>
    <property type="project" value="InterPro"/>
</dbReference>
<dbReference type="PANTHER" id="PTHR13693">
    <property type="entry name" value="CLASS II AMINOTRANSFERASE/8-AMINO-7-OXONONANOATE SYNTHASE"/>
    <property type="match status" value="1"/>
</dbReference>
<evidence type="ECO:0000313" key="6">
    <source>
        <dbReference type="EMBL" id="ODM92253.1"/>
    </source>
</evidence>
<keyword evidence="4" id="KW-0012">Acyltransferase</keyword>
<dbReference type="Pfam" id="PF00155">
    <property type="entry name" value="Aminotran_1_2"/>
    <property type="match status" value="1"/>
</dbReference>
<organism evidence="6 7">
    <name type="scientific">Orchesella cincta</name>
    <name type="common">Springtail</name>
    <name type="synonym">Podura cincta</name>
    <dbReference type="NCBI Taxonomy" id="48709"/>
    <lineage>
        <taxon>Eukaryota</taxon>
        <taxon>Metazoa</taxon>
        <taxon>Ecdysozoa</taxon>
        <taxon>Arthropoda</taxon>
        <taxon>Hexapoda</taxon>
        <taxon>Collembola</taxon>
        <taxon>Entomobryomorpha</taxon>
        <taxon>Entomobryoidea</taxon>
        <taxon>Orchesellidae</taxon>
        <taxon>Orchesellinae</taxon>
        <taxon>Orchesella</taxon>
    </lineage>
</organism>
<evidence type="ECO:0000256" key="3">
    <source>
        <dbReference type="ARBA" id="ARBA00022679"/>
    </source>
</evidence>
<dbReference type="GO" id="GO:0046512">
    <property type="term" value="P:sphingosine biosynthetic process"/>
    <property type="evidence" value="ECO:0007669"/>
    <property type="project" value="TreeGrafter"/>
</dbReference>
<accession>A0A1D2MH43</accession>
<dbReference type="Proteomes" id="UP000094527">
    <property type="component" value="Unassembled WGS sequence"/>
</dbReference>
<dbReference type="AlphaFoldDB" id="A0A1D2MH43"/>
<dbReference type="Gene3D" id="3.40.640.10">
    <property type="entry name" value="Type I PLP-dependent aspartate aminotransferase-like (Major domain)"/>
    <property type="match status" value="1"/>
</dbReference>
<dbReference type="PANTHER" id="PTHR13693:SF3">
    <property type="entry name" value="LD36009P"/>
    <property type="match status" value="1"/>
</dbReference>
<evidence type="ECO:0000256" key="2">
    <source>
        <dbReference type="ARBA" id="ARBA00008392"/>
    </source>
</evidence>
<evidence type="ECO:0000313" key="7">
    <source>
        <dbReference type="Proteomes" id="UP000094527"/>
    </source>
</evidence>
<dbReference type="InterPro" id="IPR015422">
    <property type="entry name" value="PyrdxlP-dep_Trfase_small"/>
</dbReference>
<comment type="caution">
    <text evidence="6">The sequence shown here is derived from an EMBL/GenBank/DDBJ whole genome shotgun (WGS) entry which is preliminary data.</text>
</comment>
<keyword evidence="7" id="KW-1185">Reference proteome</keyword>
<dbReference type="InterPro" id="IPR015421">
    <property type="entry name" value="PyrdxlP-dep_Trfase_major"/>
</dbReference>
<evidence type="ECO:0000259" key="5">
    <source>
        <dbReference type="Pfam" id="PF00155"/>
    </source>
</evidence>
<dbReference type="OrthoDB" id="65434at2759"/>
<dbReference type="GO" id="GO:0046513">
    <property type="term" value="P:ceramide biosynthetic process"/>
    <property type="evidence" value="ECO:0007669"/>
    <property type="project" value="TreeGrafter"/>
</dbReference>
<sequence length="306" mass="33996">MEFFFWWDSSMTFSVRGQPRRKIGYVPLYASFASFYTRHVYRKIRDCWNNPVTSVPGGYITLLERVTKDHGWTFEITDKKVNCINMGSYNYLGFAENHGPCAEAAIEAVKSSGVGTCSSRTEMGNSKVIKELNQLVAKFVGAEAALTCAMGFATNSMNIPAILNRNCLVLSDEKNHASIILGLKLSGAKLKVFKHNDMKSLEKGLRDGVIKGRQRTGLHWDKIFIMVEGVYSMEGTIVNLPEILALKKKYKAYLYLDEAHSVGALGPHGRGVVDYYGCNPKDIDIMMGTFTKSFGSGVATSPDRKP</sequence>
<dbReference type="GO" id="GO:0017059">
    <property type="term" value="C:serine palmitoyltransferase complex"/>
    <property type="evidence" value="ECO:0007669"/>
    <property type="project" value="TreeGrafter"/>
</dbReference>
<feature type="domain" description="Aminotransferase class I/classII large" evidence="5">
    <location>
        <begin position="82"/>
        <end position="296"/>
    </location>
</feature>
<dbReference type="GO" id="GO:0016020">
    <property type="term" value="C:membrane"/>
    <property type="evidence" value="ECO:0007669"/>
    <property type="project" value="GOC"/>
</dbReference>
<proteinExistence type="inferred from homology"/>
<dbReference type="SUPFAM" id="SSF53383">
    <property type="entry name" value="PLP-dependent transferases"/>
    <property type="match status" value="1"/>
</dbReference>